<sequence>MKPKRYPYVKSQWDKEEAVVYADGNPYVTLVTYINRLNGKTKQ</sequence>
<evidence type="ECO:0000313" key="2">
    <source>
        <dbReference type="Proteomes" id="UP000018482"/>
    </source>
</evidence>
<evidence type="ECO:0000313" key="1">
    <source>
        <dbReference type="EMBL" id="ESV55157.1"/>
    </source>
</evidence>
<comment type="caution">
    <text evidence="1">The sequence shown here is derived from an EMBL/GenBank/DDBJ whole genome shotgun (WGS) entry which is preliminary data.</text>
</comment>
<dbReference type="AlphaFoldDB" id="V6Z2N7"/>
<organism evidence="1 2">
    <name type="scientific">Streptococcus agalactiae LMG 14747</name>
    <dbReference type="NCBI Taxonomy" id="1154860"/>
    <lineage>
        <taxon>Bacteria</taxon>
        <taxon>Bacillati</taxon>
        <taxon>Bacillota</taxon>
        <taxon>Bacilli</taxon>
        <taxon>Lactobacillales</taxon>
        <taxon>Streptococcaceae</taxon>
        <taxon>Streptococcus</taxon>
    </lineage>
</organism>
<reference evidence="1 2" key="1">
    <citation type="submission" date="2013-05" db="EMBL/GenBank/DDBJ databases">
        <authorList>
            <person name="Richards V.P."/>
            <person name="Durkin S.A.S."/>
            <person name="Kim M."/>
            <person name="Pavinski Bitar P.D."/>
            <person name="Stanhope M.J."/>
            <person name="Town C.D."/>
            <person name="Venter J.C."/>
        </authorList>
    </citation>
    <scope>NUCLEOTIDE SEQUENCE [LARGE SCALE GENOMIC DNA]</scope>
    <source>
        <strain evidence="1 2">LMG 14747</strain>
    </source>
</reference>
<dbReference type="Proteomes" id="UP000018482">
    <property type="component" value="Unassembled WGS sequence"/>
</dbReference>
<name>V6Z2N7_STRAG</name>
<accession>V6Z2N7</accession>
<protein>
    <submittedName>
        <fullName evidence="1">Uncharacterized protein</fullName>
    </submittedName>
</protein>
<proteinExistence type="predicted"/>
<dbReference type="EMBL" id="ANQC01000116">
    <property type="protein sequence ID" value="ESV55157.1"/>
    <property type="molecule type" value="Genomic_DNA"/>
</dbReference>
<gene>
    <name evidence="1" type="ORF">SAG0136_08050</name>
</gene>